<comment type="similarity">
    <text evidence="1">Belongs to the LptD family.</text>
</comment>
<accession>A0A1H8B2I1</accession>
<reference evidence="3 4" key="1">
    <citation type="submission" date="2016-10" db="EMBL/GenBank/DDBJ databases">
        <authorList>
            <person name="de Groot N.N."/>
        </authorList>
    </citation>
    <scope>NUCLEOTIDE SEQUENCE [LARGE SCALE GENOMIC DNA]</scope>
    <source>
        <strain evidence="3 4">DSM 3857</strain>
    </source>
</reference>
<dbReference type="GO" id="GO:0015920">
    <property type="term" value="P:lipopolysaccharide transport"/>
    <property type="evidence" value="ECO:0007669"/>
    <property type="project" value="InterPro"/>
</dbReference>
<dbReference type="InterPro" id="IPR050218">
    <property type="entry name" value="LptD"/>
</dbReference>
<keyword evidence="4" id="KW-1185">Reference proteome</keyword>
<dbReference type="Pfam" id="PF04453">
    <property type="entry name" value="LptD"/>
    <property type="match status" value="1"/>
</dbReference>
<dbReference type="STRING" id="933059.SAMN04488103_10233"/>
<organism evidence="3 4">
    <name type="scientific">Gemmobacter aquatilis</name>
    <dbReference type="NCBI Taxonomy" id="933059"/>
    <lineage>
        <taxon>Bacteria</taxon>
        <taxon>Pseudomonadati</taxon>
        <taxon>Pseudomonadota</taxon>
        <taxon>Alphaproteobacteria</taxon>
        <taxon>Rhodobacterales</taxon>
        <taxon>Paracoccaceae</taxon>
        <taxon>Gemmobacter</taxon>
    </lineage>
</organism>
<dbReference type="EMBL" id="FOCE01000002">
    <property type="protein sequence ID" value="SEM77121.1"/>
    <property type="molecule type" value="Genomic_DNA"/>
</dbReference>
<evidence type="ECO:0000256" key="1">
    <source>
        <dbReference type="HAMAP-Rule" id="MF_01411"/>
    </source>
</evidence>
<protein>
    <recommendedName>
        <fullName evidence="1">LPS-assembly protein LptD</fullName>
    </recommendedName>
</protein>
<keyword evidence="1" id="KW-0472">Membrane</keyword>
<dbReference type="OrthoDB" id="9760225at2"/>
<comment type="function">
    <text evidence="1">Involved in the assembly of lipopolysaccharide (LPS) at the surface of the outer membrane.</text>
</comment>
<keyword evidence="1" id="KW-0998">Cell outer membrane</keyword>
<feature type="chain" id="PRO_5011801539" description="LPS-assembly protein LptD" evidence="1">
    <location>
        <begin position="26"/>
        <end position="722"/>
    </location>
</feature>
<keyword evidence="1" id="KW-0732">Signal</keyword>
<feature type="signal peptide" evidence="1">
    <location>
        <begin position="1"/>
        <end position="25"/>
    </location>
</feature>
<dbReference type="GO" id="GO:0009279">
    <property type="term" value="C:cell outer membrane"/>
    <property type="evidence" value="ECO:0007669"/>
    <property type="project" value="UniProtKB-SubCell"/>
</dbReference>
<name>A0A1H8B2I1_9RHOB</name>
<dbReference type="PANTHER" id="PTHR30189:SF1">
    <property type="entry name" value="LPS-ASSEMBLY PROTEIN LPTD"/>
    <property type="match status" value="1"/>
</dbReference>
<dbReference type="RefSeq" id="WP_091297312.1">
    <property type="nucleotide sequence ID" value="NZ_FOCE01000002.1"/>
</dbReference>
<feature type="domain" description="LptD C-terminal" evidence="2">
    <location>
        <begin position="273"/>
        <end position="648"/>
    </location>
</feature>
<dbReference type="InterPro" id="IPR007543">
    <property type="entry name" value="LptD_C"/>
</dbReference>
<dbReference type="PANTHER" id="PTHR30189">
    <property type="entry name" value="LPS-ASSEMBLY PROTEIN"/>
    <property type="match status" value="1"/>
</dbReference>
<comment type="caution">
    <text evidence="1">Lacks conserved residue(s) required for the propagation of feature annotation.</text>
</comment>
<dbReference type="InterPro" id="IPR020889">
    <property type="entry name" value="LipoPS_assembly_LptD"/>
</dbReference>
<dbReference type="AlphaFoldDB" id="A0A1H8B2I1"/>
<sequence length="722" mass="79021" precursor="true">MRPLPRLRSLLAALLLSALPLATPAQDMASLMADRVSVNGSSLLIAEGGVVIRYRGQTLRATRVSYDQATDRLEIAGPISVTSPEGDLVLADSASLTSDLRDGILLSARLVLKQQMQIAAERMVRAGGRYTQLSNSVASSCQVCAANPTPLWEIRARTVVHDQQERQLYFDGAQLRVAGLPVFYIPRLRMPDPTLDRATGLLTPELRTTSGLGSGLKMPYFVPLGDSRDLTFTPYLSTEGGRTLELRYRQAFTNGQISVTGMGSRDQILPDEARGYLRAEGTFALPKSFTLTFEAEAVSDPAYLLDYGISDKDRLLSEVEIARTRRNEYISGRLVNVHSIRDIGGQLESNASLPTLIGDVTWHRRFSGGPLGGEGGFRLQTHAHYRSSTSPIDSDIDTDTIADGRDMSRTSLRFDWRRNWAFGPGLLGAALGELNGDYYVIRQDATYEGTIGRLFGAAAVELRWPWIATSADGASHVIEPVVQLVMAPTDSADVPNEDSALVEFDESNLFSLGRFSGSDAREEGNRVNLGVMWTRYAPSGWSLATALGRVYRSADQGQFTSASGLNGINSDWLATAQVIVPGGLTLTNRMLIANDMTLTKTEFRMDLDRETYGLSSSYIWLEADDAENRTTDTQELYFDGRYALTEAWTGKLSARYDFEADRATRAGVGFQFRNECLLVDLSLSRRFTSSTSVKPTTDFGLSVDLLGFGGSAPSGATRRCRS</sequence>
<comment type="subcellular location">
    <subcellularLocation>
        <location evidence="1">Cell outer membrane</location>
    </subcellularLocation>
</comment>
<dbReference type="Proteomes" id="UP000198761">
    <property type="component" value="Unassembled WGS sequence"/>
</dbReference>
<evidence type="ECO:0000313" key="3">
    <source>
        <dbReference type="EMBL" id="SEM77121.1"/>
    </source>
</evidence>
<gene>
    <name evidence="1" type="primary">lptD</name>
    <name evidence="3" type="ORF">SAMN04488103_10233</name>
</gene>
<proteinExistence type="inferred from homology"/>
<comment type="subunit">
    <text evidence="1">Component of the lipopolysaccharide transport and assembly complex.</text>
</comment>
<evidence type="ECO:0000259" key="2">
    <source>
        <dbReference type="Pfam" id="PF04453"/>
    </source>
</evidence>
<dbReference type="GO" id="GO:0043165">
    <property type="term" value="P:Gram-negative-bacterium-type cell outer membrane assembly"/>
    <property type="evidence" value="ECO:0007669"/>
    <property type="project" value="UniProtKB-UniRule"/>
</dbReference>
<dbReference type="HAMAP" id="MF_01411">
    <property type="entry name" value="LPS_assembly_LptD"/>
    <property type="match status" value="1"/>
</dbReference>
<evidence type="ECO:0000313" key="4">
    <source>
        <dbReference type="Proteomes" id="UP000198761"/>
    </source>
</evidence>
<dbReference type="GO" id="GO:1990351">
    <property type="term" value="C:transporter complex"/>
    <property type="evidence" value="ECO:0007669"/>
    <property type="project" value="TreeGrafter"/>
</dbReference>